<accession>A0A8S3YEC8</accession>
<dbReference type="AlphaFoldDB" id="A0A8S3YEC8"/>
<keyword evidence="3" id="KW-1185">Reference proteome</keyword>
<evidence type="ECO:0000313" key="2">
    <source>
        <dbReference type="EMBL" id="CAG5115639.1"/>
    </source>
</evidence>
<dbReference type="EMBL" id="CAJHNH020000144">
    <property type="protein sequence ID" value="CAG5115639.1"/>
    <property type="molecule type" value="Genomic_DNA"/>
</dbReference>
<organism evidence="2 3">
    <name type="scientific">Candidula unifasciata</name>
    <dbReference type="NCBI Taxonomy" id="100452"/>
    <lineage>
        <taxon>Eukaryota</taxon>
        <taxon>Metazoa</taxon>
        <taxon>Spiralia</taxon>
        <taxon>Lophotrochozoa</taxon>
        <taxon>Mollusca</taxon>
        <taxon>Gastropoda</taxon>
        <taxon>Heterobranchia</taxon>
        <taxon>Euthyneura</taxon>
        <taxon>Panpulmonata</taxon>
        <taxon>Eupulmonata</taxon>
        <taxon>Stylommatophora</taxon>
        <taxon>Helicina</taxon>
        <taxon>Helicoidea</taxon>
        <taxon>Geomitridae</taxon>
        <taxon>Candidula</taxon>
    </lineage>
</organism>
<feature type="region of interest" description="Disordered" evidence="1">
    <location>
        <begin position="1"/>
        <end position="45"/>
    </location>
</feature>
<evidence type="ECO:0000256" key="1">
    <source>
        <dbReference type="SAM" id="MobiDB-lite"/>
    </source>
</evidence>
<reference evidence="2" key="1">
    <citation type="submission" date="2021-04" db="EMBL/GenBank/DDBJ databases">
        <authorList>
            <consortium name="Molecular Ecology Group"/>
        </authorList>
    </citation>
    <scope>NUCLEOTIDE SEQUENCE</scope>
</reference>
<protein>
    <submittedName>
        <fullName evidence="2">Uncharacterized protein</fullName>
    </submittedName>
</protein>
<proteinExistence type="predicted"/>
<sequence>MSMLIRTGTIIRKPTRKSSVRRTRSAGSAIPGSHHRGLEKSDQRITTYSVPTSPVAKIQKQLCTEQSLNNSPAKASVTTTTSTIVSYDDSRFTYKTCIDRTLSCETGTGNQDTVAQIQEASSDAENICDFLCTTSEIVCSSGKYCHFFVVINQNVCSCVCVCVRERERERVRERGRQSKRECVCV</sequence>
<evidence type="ECO:0000313" key="3">
    <source>
        <dbReference type="Proteomes" id="UP000678393"/>
    </source>
</evidence>
<gene>
    <name evidence="2" type="ORF">CUNI_LOCUS1197</name>
</gene>
<name>A0A8S3YEC8_9EUPU</name>
<feature type="compositionally biased region" description="Basic residues" evidence="1">
    <location>
        <begin position="13"/>
        <end position="24"/>
    </location>
</feature>
<dbReference type="Proteomes" id="UP000678393">
    <property type="component" value="Unassembled WGS sequence"/>
</dbReference>
<comment type="caution">
    <text evidence="2">The sequence shown here is derived from an EMBL/GenBank/DDBJ whole genome shotgun (WGS) entry which is preliminary data.</text>
</comment>
<dbReference type="OrthoDB" id="6145203at2759"/>